<proteinExistence type="predicted"/>
<dbReference type="SMART" id="SM00422">
    <property type="entry name" value="HTH_MERR"/>
    <property type="match status" value="1"/>
</dbReference>
<dbReference type="InterPro" id="IPR047057">
    <property type="entry name" value="MerR_fam"/>
</dbReference>
<dbReference type="CDD" id="cd01109">
    <property type="entry name" value="HTH_YyaN"/>
    <property type="match status" value="1"/>
</dbReference>
<dbReference type="EMBL" id="JAASTW010000006">
    <property type="protein sequence ID" value="MBC1488557.1"/>
    <property type="molecule type" value="Genomic_DNA"/>
</dbReference>
<dbReference type="PANTHER" id="PTHR30204:SF82">
    <property type="entry name" value="TRANSCRIPTIONAL REGULATOR, MERR FAMILY"/>
    <property type="match status" value="1"/>
</dbReference>
<dbReference type="GO" id="GO:0003677">
    <property type="term" value="F:DNA binding"/>
    <property type="evidence" value="ECO:0007669"/>
    <property type="project" value="UniProtKB-KW"/>
</dbReference>
<dbReference type="PANTHER" id="PTHR30204">
    <property type="entry name" value="REDOX-CYCLING DRUG-SENSING TRANSCRIPTIONAL ACTIVATOR SOXR"/>
    <property type="match status" value="1"/>
</dbReference>
<evidence type="ECO:0000313" key="4">
    <source>
        <dbReference type="EMBL" id="MBC1488557.1"/>
    </source>
</evidence>
<protein>
    <submittedName>
        <fullName evidence="4">MerR family transcriptional regulator</fullName>
    </submittedName>
</protein>
<dbReference type="PROSITE" id="PS50937">
    <property type="entry name" value="HTH_MERR_2"/>
    <property type="match status" value="1"/>
</dbReference>
<dbReference type="Proteomes" id="UP000561617">
    <property type="component" value="Unassembled WGS sequence"/>
</dbReference>
<keyword evidence="2" id="KW-0175">Coiled coil</keyword>
<dbReference type="InterPro" id="IPR000551">
    <property type="entry name" value="MerR-type_HTH_dom"/>
</dbReference>
<accession>A0A7X0X6U6</accession>
<organism evidence="4 5">
    <name type="scientific">Listeria immobilis</name>
    <dbReference type="NCBI Taxonomy" id="2713502"/>
    <lineage>
        <taxon>Bacteria</taxon>
        <taxon>Bacillati</taxon>
        <taxon>Bacillota</taxon>
        <taxon>Bacilli</taxon>
        <taxon>Bacillales</taxon>
        <taxon>Listeriaceae</taxon>
        <taxon>Listeria</taxon>
    </lineage>
</organism>
<evidence type="ECO:0000256" key="2">
    <source>
        <dbReference type="SAM" id="Coils"/>
    </source>
</evidence>
<evidence type="ECO:0000313" key="5">
    <source>
        <dbReference type="Proteomes" id="UP000561617"/>
    </source>
</evidence>
<dbReference type="RefSeq" id="WP_185380849.1">
    <property type="nucleotide sequence ID" value="NZ_JAASTW010000006.1"/>
</dbReference>
<dbReference type="SUPFAM" id="SSF46955">
    <property type="entry name" value="Putative DNA-binding domain"/>
    <property type="match status" value="1"/>
</dbReference>
<sequence>MSYTIKEVATIMNISAHTLRFYDDHGLFPFVHRDKNNVRQFSDKDLEWVYVVQCLRTTGLPIEQVKHYIDMCVEGDATTEKRYNLMLQQREVMRAELQKIEKQLKMLDYKTQYYHNILFNEKKDLHNPFIFDSPIQEV</sequence>
<name>A0A7X0X6U6_9LIST</name>
<dbReference type="Pfam" id="PF13411">
    <property type="entry name" value="MerR_1"/>
    <property type="match status" value="1"/>
</dbReference>
<gene>
    <name evidence="4" type="ORF">HCJ38_05945</name>
</gene>
<feature type="domain" description="HTH merR-type" evidence="3">
    <location>
        <begin position="1"/>
        <end position="71"/>
    </location>
</feature>
<dbReference type="InterPro" id="IPR009061">
    <property type="entry name" value="DNA-bd_dom_put_sf"/>
</dbReference>
<dbReference type="Gene3D" id="1.10.1660.10">
    <property type="match status" value="1"/>
</dbReference>
<keyword evidence="1" id="KW-0238">DNA-binding</keyword>
<dbReference type="AlphaFoldDB" id="A0A7X0X6U6"/>
<comment type="caution">
    <text evidence="4">The sequence shown here is derived from an EMBL/GenBank/DDBJ whole genome shotgun (WGS) entry which is preliminary data.</text>
</comment>
<evidence type="ECO:0000256" key="1">
    <source>
        <dbReference type="ARBA" id="ARBA00023125"/>
    </source>
</evidence>
<evidence type="ECO:0000259" key="3">
    <source>
        <dbReference type="PROSITE" id="PS50937"/>
    </source>
</evidence>
<reference evidence="4 5" key="1">
    <citation type="submission" date="2020-03" db="EMBL/GenBank/DDBJ databases">
        <title>Soil Listeria distribution.</title>
        <authorList>
            <person name="Liao J."/>
            <person name="Wiedmann M."/>
        </authorList>
    </citation>
    <scope>NUCLEOTIDE SEQUENCE [LARGE SCALE GENOMIC DNA]</scope>
    <source>
        <strain evidence="4 5">FSL L7-1554</strain>
    </source>
</reference>
<dbReference type="GO" id="GO:0003700">
    <property type="term" value="F:DNA-binding transcription factor activity"/>
    <property type="evidence" value="ECO:0007669"/>
    <property type="project" value="InterPro"/>
</dbReference>
<feature type="coiled-coil region" evidence="2">
    <location>
        <begin position="83"/>
        <end position="110"/>
    </location>
</feature>